<feature type="domain" description="DUF4332" evidence="1">
    <location>
        <begin position="99"/>
        <end position="213"/>
    </location>
</feature>
<evidence type="ECO:0000313" key="3">
    <source>
        <dbReference type="Proteomes" id="UP000245921"/>
    </source>
</evidence>
<accession>A0AA45HI46</accession>
<reference evidence="2 3" key="1">
    <citation type="submission" date="2018-05" db="EMBL/GenBank/DDBJ databases">
        <title>Genomic Encyclopedia of Type Strains, Phase IV (KMG-IV): sequencing the most valuable type-strain genomes for metagenomic binning, comparative biology and taxonomic classification.</title>
        <authorList>
            <person name="Goeker M."/>
        </authorList>
    </citation>
    <scope>NUCLEOTIDE SEQUENCE [LARGE SCALE GENOMIC DNA]</scope>
    <source>
        <strain evidence="2 3">DSM 24906</strain>
    </source>
</reference>
<protein>
    <submittedName>
        <fullName evidence="2">Uncharacterized protein DUF4332</fullName>
    </submittedName>
</protein>
<sequence>MNIFDNFLISDLPIVLREDSLLKRYYDLIPLSNKLCKAIYDYGIKDTNSFFEKIESVSELKKIVNKTNIASEYFLLLRNMLFFYRFRTVKLKKINSFDKKYISKLESINIKDTGSLIIECKTQENKEKLSNRLEIPVEKINKLANIADIMRLPGVKDIRATLYFDSGFDTLEKISKQDPLEMKNKINEYIKDKNISKSPPFPKEITTQITWAKIYPRIIN</sequence>
<dbReference type="RefSeq" id="WP_109605594.1">
    <property type="nucleotide sequence ID" value="NZ_QGGI01000016.1"/>
</dbReference>
<dbReference type="Proteomes" id="UP000245921">
    <property type="component" value="Unassembled WGS sequence"/>
</dbReference>
<gene>
    <name evidence="2" type="ORF">C7380_1169</name>
</gene>
<dbReference type="InterPro" id="IPR025567">
    <property type="entry name" value="DUF4332"/>
</dbReference>
<evidence type="ECO:0000313" key="2">
    <source>
        <dbReference type="EMBL" id="PWJ88996.1"/>
    </source>
</evidence>
<dbReference type="EMBL" id="QGGI01000016">
    <property type="protein sequence ID" value="PWJ88996.1"/>
    <property type="molecule type" value="Genomic_DNA"/>
</dbReference>
<evidence type="ECO:0000259" key="1">
    <source>
        <dbReference type="Pfam" id="PF14229"/>
    </source>
</evidence>
<proteinExistence type="predicted"/>
<dbReference type="Pfam" id="PF14229">
    <property type="entry name" value="DUF4332"/>
    <property type="match status" value="1"/>
</dbReference>
<dbReference type="AlphaFoldDB" id="A0AA45HI46"/>
<organism evidence="2 3">
    <name type="scientific">Oceanotoga teriensis</name>
    <dbReference type="NCBI Taxonomy" id="515440"/>
    <lineage>
        <taxon>Bacteria</taxon>
        <taxon>Thermotogati</taxon>
        <taxon>Thermotogota</taxon>
        <taxon>Thermotogae</taxon>
        <taxon>Petrotogales</taxon>
        <taxon>Petrotogaceae</taxon>
        <taxon>Oceanotoga</taxon>
    </lineage>
</organism>
<name>A0AA45HI46_9BACT</name>
<comment type="caution">
    <text evidence="2">The sequence shown here is derived from an EMBL/GenBank/DDBJ whole genome shotgun (WGS) entry which is preliminary data.</text>
</comment>
<keyword evidence="3" id="KW-1185">Reference proteome</keyword>